<dbReference type="AlphaFoldDB" id="A0A9C9NCD8"/>
<dbReference type="EMBL" id="DRGN01000027">
    <property type="protein sequence ID" value="HET99216.1"/>
    <property type="molecule type" value="Genomic_DNA"/>
</dbReference>
<dbReference type="Gene3D" id="1.10.1220.10">
    <property type="entry name" value="Met repressor-like"/>
    <property type="match status" value="1"/>
</dbReference>
<evidence type="ECO:0000313" key="2">
    <source>
        <dbReference type="EMBL" id="HET99216.1"/>
    </source>
</evidence>
<dbReference type="Pfam" id="PF01402">
    <property type="entry name" value="RHH_1"/>
    <property type="match status" value="1"/>
</dbReference>
<feature type="domain" description="Ribbon-helix-helix protein CopG" evidence="1">
    <location>
        <begin position="8"/>
        <end position="40"/>
    </location>
</feature>
<reference evidence="2" key="1">
    <citation type="journal article" date="2020" name="mSystems">
        <title>Genome- and Community-Level Interaction Insights into Carbon Utilization and Element Cycling Functions of Hydrothermarchaeota in Hydrothermal Sediment.</title>
        <authorList>
            <person name="Zhou Z."/>
            <person name="Liu Y."/>
            <person name="Xu W."/>
            <person name="Pan J."/>
            <person name="Luo Z.H."/>
            <person name="Li M."/>
        </authorList>
    </citation>
    <scope>NUCLEOTIDE SEQUENCE</scope>
    <source>
        <strain evidence="2">HyVt-347</strain>
    </source>
</reference>
<dbReference type="InterPro" id="IPR013321">
    <property type="entry name" value="Arc_rbn_hlx_hlx"/>
</dbReference>
<protein>
    <submittedName>
        <fullName evidence="2">Ribbon-helix-helix protein, CopG family</fullName>
    </submittedName>
</protein>
<gene>
    <name evidence="2" type="ORF">ENH89_02320</name>
</gene>
<sequence length="71" mass="8182">MRALVDMNDAQIEALDSLAKRVRQSRAALIRAAIDDYLGRHHREQVEDGFGLWGKRKVDGLAYQEKARSEW</sequence>
<dbReference type="CDD" id="cd21631">
    <property type="entry name" value="RHH_CopG_NikR-like"/>
    <property type="match status" value="1"/>
</dbReference>
<dbReference type="GO" id="GO:0006355">
    <property type="term" value="P:regulation of DNA-templated transcription"/>
    <property type="evidence" value="ECO:0007669"/>
    <property type="project" value="InterPro"/>
</dbReference>
<evidence type="ECO:0000313" key="3">
    <source>
        <dbReference type="Proteomes" id="UP000885680"/>
    </source>
</evidence>
<organism evidence="2 3">
    <name type="scientific">Aurantimonas coralicida</name>
    <dbReference type="NCBI Taxonomy" id="182270"/>
    <lineage>
        <taxon>Bacteria</taxon>
        <taxon>Pseudomonadati</taxon>
        <taxon>Pseudomonadota</taxon>
        <taxon>Alphaproteobacteria</taxon>
        <taxon>Hyphomicrobiales</taxon>
        <taxon>Aurantimonadaceae</taxon>
        <taxon>Aurantimonas</taxon>
    </lineage>
</organism>
<dbReference type="Proteomes" id="UP000885680">
    <property type="component" value="Unassembled WGS sequence"/>
</dbReference>
<name>A0A9C9NCD8_9HYPH</name>
<accession>A0A9C9NCD8</accession>
<dbReference type="InterPro" id="IPR002145">
    <property type="entry name" value="CopG"/>
</dbReference>
<evidence type="ECO:0000259" key="1">
    <source>
        <dbReference type="Pfam" id="PF01402"/>
    </source>
</evidence>
<comment type="caution">
    <text evidence="2">The sequence shown here is derived from an EMBL/GenBank/DDBJ whole genome shotgun (WGS) entry which is preliminary data.</text>
</comment>
<proteinExistence type="predicted"/>